<dbReference type="RefSeq" id="WP_054357319.1">
    <property type="nucleotide sequence ID" value="NZ_LJYW01000001.1"/>
</dbReference>
<dbReference type="EMBL" id="LJYW01000001">
    <property type="protein sequence ID" value="KPL51156.1"/>
    <property type="molecule type" value="Genomic_DNA"/>
</dbReference>
<reference evidence="1 2" key="1">
    <citation type="submission" date="2015-09" db="EMBL/GenBank/DDBJ databases">
        <authorList>
            <person name="Jackson K.R."/>
            <person name="Lunt B.L."/>
            <person name="Fisher J.N.B."/>
            <person name="Gardner A.V."/>
            <person name="Bailey M.E."/>
            <person name="Deus L.M."/>
            <person name="Earl A.S."/>
            <person name="Gibby P.D."/>
            <person name="Hartmann K.A."/>
            <person name="Liu J.E."/>
            <person name="Manci A.M."/>
            <person name="Nielsen D.A."/>
            <person name="Solomon M.B."/>
            <person name="Breakwell D.P."/>
            <person name="Burnett S.H."/>
            <person name="Grose J.H."/>
        </authorList>
    </citation>
    <scope>NUCLEOTIDE SEQUENCE [LARGE SCALE GENOMIC DNA]</scope>
    <source>
        <strain evidence="1 2">16</strain>
    </source>
</reference>
<reference evidence="1 2" key="2">
    <citation type="submission" date="2015-10" db="EMBL/GenBank/DDBJ databases">
        <title>Draft Genome Sequence of Prosthecomicrobium hirschii ATCC 27832.</title>
        <authorList>
            <person name="Daniel J."/>
            <person name="Givan S.A."/>
            <person name="Brun Y.V."/>
            <person name="Brown P.J."/>
        </authorList>
    </citation>
    <scope>NUCLEOTIDE SEQUENCE [LARGE SCALE GENOMIC DNA]</scope>
    <source>
        <strain evidence="1 2">16</strain>
    </source>
</reference>
<evidence type="ECO:0000313" key="2">
    <source>
        <dbReference type="Proteomes" id="UP000048984"/>
    </source>
</evidence>
<name>A0A0P6VJA3_9HYPH</name>
<gene>
    <name evidence="1" type="ORF">ABB55_02095</name>
</gene>
<organism evidence="1 2">
    <name type="scientific">Prosthecodimorpha hirschii</name>
    <dbReference type="NCBI Taxonomy" id="665126"/>
    <lineage>
        <taxon>Bacteria</taxon>
        <taxon>Pseudomonadati</taxon>
        <taxon>Pseudomonadota</taxon>
        <taxon>Alphaproteobacteria</taxon>
        <taxon>Hyphomicrobiales</taxon>
        <taxon>Ancalomicrobiaceae</taxon>
        <taxon>Prosthecodimorpha</taxon>
    </lineage>
</organism>
<accession>A0A0P6VJA3</accession>
<dbReference type="AlphaFoldDB" id="A0A0P6VJA3"/>
<protein>
    <submittedName>
        <fullName evidence="1">Uncharacterized protein</fullName>
    </submittedName>
</protein>
<proteinExistence type="predicted"/>
<evidence type="ECO:0000313" key="1">
    <source>
        <dbReference type="EMBL" id="KPL51156.1"/>
    </source>
</evidence>
<dbReference type="Proteomes" id="UP000048984">
    <property type="component" value="Unassembled WGS sequence"/>
</dbReference>
<sequence>MSEIDATLLSPAEAARALFAADGLAFPPLPDALAARLVRDADETTVFSTRADLPASPYQIEVYTRELARGRAPSDYALIGFAGRGINSWAAHYYRVMPGLALLIQIEWGGAYTDAEMSKALAERLFAWAARMQDKAAAAREAGTLPFEKTLLFVFSPFGTSGWAWLDAAAPTDRVTLDTEAPIGSRAEAAFDAALTVRR</sequence>
<comment type="caution">
    <text evidence="1">The sequence shown here is derived from an EMBL/GenBank/DDBJ whole genome shotgun (WGS) entry which is preliminary data.</text>
</comment>
<dbReference type="STRING" id="665126.ABB55_02095"/>
<keyword evidence="2" id="KW-1185">Reference proteome</keyword>